<accession>A0A1G1ZQF4</accession>
<evidence type="ECO:0000259" key="3">
    <source>
        <dbReference type="Pfam" id="PF14008"/>
    </source>
</evidence>
<dbReference type="EMBL" id="MHJL01000034">
    <property type="protein sequence ID" value="OGY66854.1"/>
    <property type="molecule type" value="Genomic_DNA"/>
</dbReference>
<dbReference type="InterPro" id="IPR004843">
    <property type="entry name" value="Calcineurin-like_PHP"/>
</dbReference>
<gene>
    <name evidence="4" type="ORF">A3I24_04165</name>
</gene>
<evidence type="ECO:0000313" key="4">
    <source>
        <dbReference type="EMBL" id="OGY66854.1"/>
    </source>
</evidence>
<dbReference type="InterPro" id="IPR029052">
    <property type="entry name" value="Metallo-depent_PP-like"/>
</dbReference>
<name>A0A1G1ZQF4_9BACT</name>
<dbReference type="SUPFAM" id="SSF49363">
    <property type="entry name" value="Purple acid phosphatase, N-terminal domain"/>
    <property type="match status" value="1"/>
</dbReference>
<dbReference type="PANTHER" id="PTHR22953:SF153">
    <property type="entry name" value="PURPLE ACID PHOSPHATASE"/>
    <property type="match status" value="1"/>
</dbReference>
<dbReference type="Proteomes" id="UP000177690">
    <property type="component" value="Unassembled WGS sequence"/>
</dbReference>
<dbReference type="InterPro" id="IPR008963">
    <property type="entry name" value="Purple_acid_Pase-like_N"/>
</dbReference>
<dbReference type="PROSITE" id="PS51257">
    <property type="entry name" value="PROKAR_LIPOPROTEIN"/>
    <property type="match status" value="1"/>
</dbReference>
<dbReference type="SUPFAM" id="SSF56300">
    <property type="entry name" value="Metallo-dependent phosphatases"/>
    <property type="match status" value="1"/>
</dbReference>
<dbReference type="GO" id="GO:0046872">
    <property type="term" value="F:metal ion binding"/>
    <property type="evidence" value="ECO:0007669"/>
    <property type="project" value="InterPro"/>
</dbReference>
<dbReference type="PANTHER" id="PTHR22953">
    <property type="entry name" value="ACID PHOSPHATASE RELATED"/>
    <property type="match status" value="1"/>
</dbReference>
<dbReference type="InterPro" id="IPR039331">
    <property type="entry name" value="PAPs-like"/>
</dbReference>
<reference evidence="4 5" key="1">
    <citation type="journal article" date="2016" name="Nat. Commun.">
        <title>Thousands of microbial genomes shed light on interconnected biogeochemical processes in an aquifer system.</title>
        <authorList>
            <person name="Anantharaman K."/>
            <person name="Brown C.T."/>
            <person name="Hug L.A."/>
            <person name="Sharon I."/>
            <person name="Castelle C.J."/>
            <person name="Probst A.J."/>
            <person name="Thomas B.C."/>
            <person name="Singh A."/>
            <person name="Wilkins M.J."/>
            <person name="Karaoz U."/>
            <person name="Brodie E.L."/>
            <person name="Williams K.H."/>
            <person name="Hubbard S.S."/>
            <person name="Banfield J.F."/>
        </authorList>
    </citation>
    <scope>NUCLEOTIDE SEQUENCE [LARGE SCALE GENOMIC DNA]</scope>
</reference>
<dbReference type="GO" id="GO:0003993">
    <property type="term" value="F:acid phosphatase activity"/>
    <property type="evidence" value="ECO:0007669"/>
    <property type="project" value="InterPro"/>
</dbReference>
<dbReference type="InterPro" id="IPR025733">
    <property type="entry name" value="PAPs_C"/>
</dbReference>
<evidence type="ECO:0000256" key="1">
    <source>
        <dbReference type="ARBA" id="ARBA00022729"/>
    </source>
</evidence>
<protein>
    <submittedName>
        <fullName evidence="4">Uncharacterized protein</fullName>
    </submittedName>
</protein>
<feature type="domain" description="Purple acid phosphatase C-terminal" evidence="3">
    <location>
        <begin position="297"/>
        <end position="353"/>
    </location>
</feature>
<feature type="domain" description="Calcineurin-like phosphoesterase" evidence="2">
    <location>
        <begin position="116"/>
        <end position="288"/>
    </location>
</feature>
<comment type="caution">
    <text evidence="4">The sequence shown here is derived from an EMBL/GenBank/DDBJ whole genome shotgun (WGS) entry which is preliminary data.</text>
</comment>
<evidence type="ECO:0000259" key="2">
    <source>
        <dbReference type="Pfam" id="PF00149"/>
    </source>
</evidence>
<dbReference type="AlphaFoldDB" id="A0A1G1ZQF4"/>
<dbReference type="Gene3D" id="2.60.40.380">
    <property type="entry name" value="Purple acid phosphatase-like, N-terminal"/>
    <property type="match status" value="1"/>
</dbReference>
<organism evidence="4 5">
    <name type="scientific">Candidatus Harrisonbacteria bacterium RIFCSPLOWO2_02_FULL_41_13b</name>
    <dbReference type="NCBI Taxonomy" id="1798409"/>
    <lineage>
        <taxon>Bacteria</taxon>
        <taxon>Candidatus Harrisoniibacteriota</taxon>
    </lineage>
</organism>
<dbReference type="Gene3D" id="3.60.21.10">
    <property type="match status" value="1"/>
</dbReference>
<dbReference type="Pfam" id="PF00149">
    <property type="entry name" value="Metallophos"/>
    <property type="match status" value="1"/>
</dbReference>
<evidence type="ECO:0000313" key="5">
    <source>
        <dbReference type="Proteomes" id="UP000177690"/>
    </source>
</evidence>
<keyword evidence="1" id="KW-0732">Signal</keyword>
<proteinExistence type="predicted"/>
<dbReference type="Pfam" id="PF14008">
    <property type="entry name" value="Metallophos_C"/>
    <property type="match status" value="1"/>
</dbReference>
<sequence length="358" mass="40805">MAMRRFVLGFLAILVFVGCRSSAGLLGPMVQVGRTDGKTGMVIVWRTDEVGDSRLDYGPFPHYTDSVYDSSLVTYHAVTLKDLRPGTRYSYRISTNGKVLAEKFFYTNKSNLEPFTFAVFGDSGSGDDHQDKVARQVEEQAPDFILHTGDLIYYSGKDRKYSEQFYHPYRDLISRIPFFPSMGNHDYKSNEGQTMLDNFVLPGNGRNYSFDYGNAHFIALDSNRANKESAVWLEADLAATQQKWKIVFFHHPPPFTGTHSGDENITDLWMPLFVKYKVDIVFCGHKHLYSRSRPVNGVVYIIEGVGGKRRYNFTPAPHWAYGDDDHWGFGWTAINGNELVFSHFTDEGKILDSFTIRK</sequence>
<dbReference type="STRING" id="1798409.A3I24_04165"/>